<evidence type="ECO:0000256" key="7">
    <source>
        <dbReference type="ARBA" id="ARBA00023053"/>
    </source>
</evidence>
<dbReference type="GO" id="GO:0015293">
    <property type="term" value="F:symporter activity"/>
    <property type="evidence" value="ECO:0007669"/>
    <property type="project" value="TreeGrafter"/>
</dbReference>
<evidence type="ECO:0000313" key="13">
    <source>
        <dbReference type="EMBL" id="CAH1776866.1"/>
    </source>
</evidence>
<accession>A0A8S4N728</accession>
<dbReference type="Gene3D" id="1.20.1730.10">
    <property type="entry name" value="Sodium/glucose cotransporter"/>
    <property type="match status" value="2"/>
</dbReference>
<dbReference type="GO" id="GO:0006814">
    <property type="term" value="P:sodium ion transport"/>
    <property type="evidence" value="ECO:0007669"/>
    <property type="project" value="UniProtKB-KW"/>
</dbReference>
<keyword evidence="3" id="KW-0813">Transport</keyword>
<evidence type="ECO:0000256" key="9">
    <source>
        <dbReference type="ARBA" id="ARBA00023136"/>
    </source>
</evidence>
<keyword evidence="4" id="KW-1003">Cell membrane</keyword>
<dbReference type="OrthoDB" id="6358884at2759"/>
<evidence type="ECO:0000256" key="4">
    <source>
        <dbReference type="ARBA" id="ARBA00022475"/>
    </source>
</evidence>
<reference evidence="13" key="1">
    <citation type="submission" date="2022-03" db="EMBL/GenBank/DDBJ databases">
        <authorList>
            <person name="Martin C."/>
        </authorList>
    </citation>
    <scope>NUCLEOTIDE SEQUENCE</scope>
</reference>
<comment type="caution">
    <text evidence="13">The sequence shown here is derived from an EMBL/GenBank/DDBJ whole genome shotgun (WGS) entry which is preliminary data.</text>
</comment>
<dbReference type="PROSITE" id="PS50283">
    <property type="entry name" value="NA_SOLUT_SYMP_3"/>
    <property type="match status" value="1"/>
</dbReference>
<feature type="transmembrane region" description="Helical" evidence="12">
    <location>
        <begin position="12"/>
        <end position="29"/>
    </location>
</feature>
<evidence type="ECO:0000256" key="11">
    <source>
        <dbReference type="RuleBase" id="RU362091"/>
    </source>
</evidence>
<evidence type="ECO:0000256" key="5">
    <source>
        <dbReference type="ARBA" id="ARBA00022692"/>
    </source>
</evidence>
<feature type="transmembrane region" description="Helical" evidence="12">
    <location>
        <begin position="283"/>
        <end position="308"/>
    </location>
</feature>
<keyword evidence="9 12" id="KW-0472">Membrane</keyword>
<feature type="transmembrane region" description="Helical" evidence="12">
    <location>
        <begin position="405"/>
        <end position="426"/>
    </location>
</feature>
<evidence type="ECO:0000256" key="1">
    <source>
        <dbReference type="ARBA" id="ARBA00004651"/>
    </source>
</evidence>
<name>A0A8S4N728_OWEFU</name>
<feature type="transmembrane region" description="Helical" evidence="12">
    <location>
        <begin position="346"/>
        <end position="366"/>
    </location>
</feature>
<feature type="transmembrane region" description="Helical" evidence="12">
    <location>
        <begin position="378"/>
        <end position="398"/>
    </location>
</feature>
<dbReference type="PANTHER" id="PTHR42985">
    <property type="entry name" value="SODIUM-COUPLED MONOCARBOXYLATE TRANSPORTER"/>
    <property type="match status" value="1"/>
</dbReference>
<dbReference type="InterPro" id="IPR038377">
    <property type="entry name" value="Na/Glc_symporter_sf"/>
</dbReference>
<feature type="transmembrane region" description="Helical" evidence="12">
    <location>
        <begin position="124"/>
        <end position="142"/>
    </location>
</feature>
<feature type="transmembrane region" description="Helical" evidence="12">
    <location>
        <begin position="485"/>
        <end position="506"/>
    </location>
</feature>
<organism evidence="13 14">
    <name type="scientific">Owenia fusiformis</name>
    <name type="common">Polychaete worm</name>
    <dbReference type="NCBI Taxonomy" id="6347"/>
    <lineage>
        <taxon>Eukaryota</taxon>
        <taxon>Metazoa</taxon>
        <taxon>Spiralia</taxon>
        <taxon>Lophotrochozoa</taxon>
        <taxon>Annelida</taxon>
        <taxon>Polychaeta</taxon>
        <taxon>Sedentaria</taxon>
        <taxon>Canalipalpata</taxon>
        <taxon>Sabellida</taxon>
        <taxon>Oweniida</taxon>
        <taxon>Oweniidae</taxon>
        <taxon>Owenia</taxon>
    </lineage>
</organism>
<keyword evidence="7" id="KW-0915">Sodium</keyword>
<dbReference type="GO" id="GO:0005886">
    <property type="term" value="C:plasma membrane"/>
    <property type="evidence" value="ECO:0007669"/>
    <property type="project" value="UniProtKB-SubCell"/>
</dbReference>
<dbReference type="PANTHER" id="PTHR42985:SF40">
    <property type="entry name" value="LD47995P-RELATED"/>
    <property type="match status" value="1"/>
</dbReference>
<evidence type="ECO:0000256" key="2">
    <source>
        <dbReference type="ARBA" id="ARBA00006434"/>
    </source>
</evidence>
<dbReference type="Proteomes" id="UP000749559">
    <property type="component" value="Unassembled WGS sequence"/>
</dbReference>
<keyword evidence="5 12" id="KW-0812">Transmembrane</keyword>
<gene>
    <name evidence="13" type="ORF">OFUS_LOCUS3996</name>
</gene>
<feature type="transmembrane region" description="Helical" evidence="12">
    <location>
        <begin position="50"/>
        <end position="72"/>
    </location>
</feature>
<sequence length="575" mass="62293">MSSGTSAADYVVFAIILALSMAIGIFSAWKARRNKKDGQIEEFLLGGRKLHFVPVAFSIIATSLSAVAVLGIPTEVYVNGSMYWLRILCAPIVGPLAAHVFVPLYHKLRLTSVYEYFELRYNKVVRLIGAAIFILGEGGIRAVVWTDVLQTLVIIAGSLTIVIRGMIEVGGFQKVMQINNDEGRIQAWNWDPNPFVRHTVWSLGLGSVISFGGGYFRDQVTIQRYGSISSKRDAQISVYISLVILMVCLSLYTFVGLVMYAVYHQCDPVTSGRVRSHYQLMPLFVTDMLSSAPGAVGLLVACVASAALSTMSSVQNAMAAVLLEDFIKPIYKKIYKRDISDLNGKHAAQIIAIVIGILVIGIALSAEYVGSTLVTLQVRIGGIAVGPMTGLFLLSVFFPWTTTPGALIGTLVSMGFTTWIGIGAFLHPGPSTALPSSVEGCPLANATAVAIVTNLTTEWPSFVSTTQLSESPENSSIMTLYRLSYMWQAGFGTLLTIIFGMIVSSIQLCVTGFPRLDDINQDLVFNCCDKVCCCCSESTKQCCRVTGKSHLDETIGNQVDLDVLYESIPNAQSTL</sequence>
<dbReference type="AlphaFoldDB" id="A0A8S4N728"/>
<proteinExistence type="inferred from homology"/>
<keyword evidence="8" id="KW-0406">Ion transport</keyword>
<comment type="subcellular location">
    <subcellularLocation>
        <location evidence="1">Cell membrane</location>
        <topology evidence="1">Multi-pass membrane protein</topology>
    </subcellularLocation>
</comment>
<keyword evidence="6 12" id="KW-1133">Transmembrane helix</keyword>
<evidence type="ECO:0000313" key="14">
    <source>
        <dbReference type="Proteomes" id="UP000749559"/>
    </source>
</evidence>
<evidence type="ECO:0000256" key="6">
    <source>
        <dbReference type="ARBA" id="ARBA00022989"/>
    </source>
</evidence>
<protein>
    <recommendedName>
        <fullName evidence="15">Sodium-coupled monocarboxylate transporter 1</fullName>
    </recommendedName>
</protein>
<dbReference type="InterPro" id="IPR051163">
    <property type="entry name" value="Sodium:Solute_Symporter_SSF"/>
</dbReference>
<evidence type="ECO:0000256" key="3">
    <source>
        <dbReference type="ARBA" id="ARBA00022448"/>
    </source>
</evidence>
<keyword evidence="14" id="KW-1185">Reference proteome</keyword>
<feature type="transmembrane region" description="Helical" evidence="12">
    <location>
        <begin position="238"/>
        <end position="263"/>
    </location>
</feature>
<dbReference type="Pfam" id="PF00474">
    <property type="entry name" value="SSF"/>
    <property type="match status" value="2"/>
</dbReference>
<evidence type="ECO:0000256" key="8">
    <source>
        <dbReference type="ARBA" id="ARBA00023065"/>
    </source>
</evidence>
<feature type="transmembrane region" description="Helical" evidence="12">
    <location>
        <begin position="84"/>
        <end position="104"/>
    </location>
</feature>
<dbReference type="InterPro" id="IPR001734">
    <property type="entry name" value="Na/solute_symporter"/>
</dbReference>
<keyword evidence="10" id="KW-0739">Sodium transport</keyword>
<evidence type="ECO:0000256" key="12">
    <source>
        <dbReference type="SAM" id="Phobius"/>
    </source>
</evidence>
<evidence type="ECO:0000256" key="10">
    <source>
        <dbReference type="ARBA" id="ARBA00023201"/>
    </source>
</evidence>
<evidence type="ECO:0008006" key="15">
    <source>
        <dbReference type="Google" id="ProtNLM"/>
    </source>
</evidence>
<comment type="similarity">
    <text evidence="2 11">Belongs to the sodium:solute symporter (SSF) (TC 2.A.21) family.</text>
</comment>
<dbReference type="EMBL" id="CAIIXF020000002">
    <property type="protein sequence ID" value="CAH1776866.1"/>
    <property type="molecule type" value="Genomic_DNA"/>
</dbReference>